<evidence type="ECO:0000313" key="1">
    <source>
        <dbReference type="EMBL" id="CAG8745879.1"/>
    </source>
</evidence>
<proteinExistence type="predicted"/>
<feature type="non-terminal residue" evidence="1">
    <location>
        <position position="370"/>
    </location>
</feature>
<reference evidence="1" key="1">
    <citation type="submission" date="2021-06" db="EMBL/GenBank/DDBJ databases">
        <authorList>
            <person name="Kallberg Y."/>
            <person name="Tangrot J."/>
            <person name="Rosling A."/>
        </authorList>
    </citation>
    <scope>NUCLEOTIDE SEQUENCE</scope>
    <source>
        <strain evidence="1">28 12/20/2015</strain>
    </source>
</reference>
<dbReference type="EMBL" id="CAJVPW010040253">
    <property type="protein sequence ID" value="CAG8745879.1"/>
    <property type="molecule type" value="Genomic_DNA"/>
</dbReference>
<comment type="caution">
    <text evidence="1">The sequence shown here is derived from an EMBL/GenBank/DDBJ whole genome shotgun (WGS) entry which is preliminary data.</text>
</comment>
<protein>
    <submittedName>
        <fullName evidence="1">14668_t:CDS:1</fullName>
    </submittedName>
</protein>
<gene>
    <name evidence="1" type="ORF">SPELUC_LOCUS14128</name>
</gene>
<dbReference type="Proteomes" id="UP000789366">
    <property type="component" value="Unassembled WGS sequence"/>
</dbReference>
<organism evidence="1 2">
    <name type="scientific">Cetraspora pellucida</name>
    <dbReference type="NCBI Taxonomy" id="1433469"/>
    <lineage>
        <taxon>Eukaryota</taxon>
        <taxon>Fungi</taxon>
        <taxon>Fungi incertae sedis</taxon>
        <taxon>Mucoromycota</taxon>
        <taxon>Glomeromycotina</taxon>
        <taxon>Glomeromycetes</taxon>
        <taxon>Diversisporales</taxon>
        <taxon>Gigasporaceae</taxon>
        <taxon>Cetraspora</taxon>
    </lineage>
</organism>
<accession>A0ACA9QCH2</accession>
<keyword evidence="2" id="KW-1185">Reference proteome</keyword>
<feature type="non-terminal residue" evidence="1">
    <location>
        <position position="1"/>
    </location>
</feature>
<sequence length="370" mass="42363">AKTPNMVVANLKDKDELHYPFCQDLGQKRFFSLEKVLGEGQDKQMNLIWSLFRVKQTYGIFGGGSVRLPNSDIYLPGNYHIEKVNGAEYNFLDREKSYNVFVAPSDYPNRGKLFYEGKRELKFALPTEFKEQPHLFPHSTFQFLFLRNILFSTNLQFLDIDENNVIRATADIYAAPSGTFFVFKKVRQNVVVMDLMKETIEAFEKLTKKVGAGFIKIVSMGTVDLNENDFKTLGETVGEMSERISRIQEQQTERLFKSTYADAIDKTIEPTIFYSNSITFPYNLFDFFLRSFTPHWEVRVHGKLTLDYDPGGKMTECFARGVTFYENKDETEFPNPKLGIAGVVSSQLKIGHGAEFYTAQTIVEPGEGIT</sequence>
<name>A0ACA9QCH2_9GLOM</name>
<evidence type="ECO:0000313" key="2">
    <source>
        <dbReference type="Proteomes" id="UP000789366"/>
    </source>
</evidence>